<dbReference type="FunCoup" id="G0N0F6">
    <property type="interactions" value="228"/>
</dbReference>
<evidence type="ECO:0000259" key="1">
    <source>
        <dbReference type="PROSITE" id="PS50181"/>
    </source>
</evidence>
<evidence type="ECO:0000313" key="3">
    <source>
        <dbReference type="Proteomes" id="UP000008068"/>
    </source>
</evidence>
<dbReference type="InterPro" id="IPR012885">
    <property type="entry name" value="F-box_Sdz-33"/>
</dbReference>
<dbReference type="InterPro" id="IPR053222">
    <property type="entry name" value="Zygotic_Embryogenesis-Asso"/>
</dbReference>
<gene>
    <name evidence="2" type="ORF">CAEBREN_26180</name>
</gene>
<dbReference type="InParanoid" id="G0N0F6"/>
<proteinExistence type="predicted"/>
<dbReference type="Pfam" id="PF07735">
    <property type="entry name" value="FBA_2"/>
    <property type="match status" value="1"/>
</dbReference>
<protein>
    <recommendedName>
        <fullName evidence="1">F-box domain-containing protein</fullName>
    </recommendedName>
</protein>
<dbReference type="Proteomes" id="UP000008068">
    <property type="component" value="Unassembled WGS sequence"/>
</dbReference>
<sequence length="263" mass="30339">MAAGSKFPLLQLPHKALLRTLRIMDLYHILKFSLISERCKDLVISVQIKGASFDVFIGKTIKIYAGPVGISDFTFYSEPDIYWGMGAYGRKKKLTAPQSVLVKRSGKRRAKKWRKNVLTMKECELWIELDNTDDHHALISLDELLLINSKVITAENLRLTPKQLNKFIKLWQQGANPRMEVLSIYFQNDEEGDEEIFMKGIKHQVIPADQSRDFKSAGREDILAVEGGMDFHRIDGVKATIVKDSFYSQWFMYVWFDHCVMES</sequence>
<name>G0N0F6_CAEBE</name>
<reference evidence="3" key="1">
    <citation type="submission" date="2011-07" db="EMBL/GenBank/DDBJ databases">
        <authorList>
            <consortium name="Caenorhabditis brenneri Sequencing and Analysis Consortium"/>
            <person name="Wilson R.K."/>
        </authorList>
    </citation>
    <scope>NUCLEOTIDE SEQUENCE [LARGE SCALE GENOMIC DNA]</scope>
    <source>
        <strain evidence="3">PB2801</strain>
    </source>
</reference>
<accession>G0N0F6</accession>
<dbReference type="HOGENOM" id="CLU_028840_1_3_1"/>
<keyword evidence="3" id="KW-1185">Reference proteome</keyword>
<dbReference type="EMBL" id="GL379824">
    <property type="protein sequence ID" value="EGT48850.1"/>
    <property type="molecule type" value="Genomic_DNA"/>
</dbReference>
<evidence type="ECO:0000313" key="2">
    <source>
        <dbReference type="EMBL" id="EGT48850.1"/>
    </source>
</evidence>
<dbReference type="Pfam" id="PF00646">
    <property type="entry name" value="F-box"/>
    <property type="match status" value="1"/>
</dbReference>
<organism evidence="3">
    <name type="scientific">Caenorhabditis brenneri</name>
    <name type="common">Nematode worm</name>
    <dbReference type="NCBI Taxonomy" id="135651"/>
    <lineage>
        <taxon>Eukaryota</taxon>
        <taxon>Metazoa</taxon>
        <taxon>Ecdysozoa</taxon>
        <taxon>Nematoda</taxon>
        <taxon>Chromadorea</taxon>
        <taxon>Rhabditida</taxon>
        <taxon>Rhabditina</taxon>
        <taxon>Rhabditomorpha</taxon>
        <taxon>Rhabditoidea</taxon>
        <taxon>Rhabditidae</taxon>
        <taxon>Peloderinae</taxon>
        <taxon>Caenorhabditis</taxon>
    </lineage>
</organism>
<dbReference type="PROSITE" id="PS50181">
    <property type="entry name" value="FBOX"/>
    <property type="match status" value="1"/>
</dbReference>
<dbReference type="PANTHER" id="PTHR22899">
    <property type="entry name" value="CYCLIN-RELATED F-BOX FAMILY"/>
    <property type="match status" value="1"/>
</dbReference>
<dbReference type="PANTHER" id="PTHR22899:SF0">
    <property type="entry name" value="F-BOX ASSOCIATED DOMAIN-CONTAINING PROTEIN-RELATED"/>
    <property type="match status" value="1"/>
</dbReference>
<feature type="domain" description="F-box" evidence="1">
    <location>
        <begin position="6"/>
        <end position="56"/>
    </location>
</feature>
<dbReference type="AlphaFoldDB" id="G0N0F6"/>
<dbReference type="InterPro" id="IPR001810">
    <property type="entry name" value="F-box_dom"/>
</dbReference>